<dbReference type="InterPro" id="IPR006976">
    <property type="entry name" value="VanZ-like"/>
</dbReference>
<feature type="transmembrane region" description="Helical" evidence="1">
    <location>
        <begin position="76"/>
        <end position="93"/>
    </location>
</feature>
<dbReference type="EMBL" id="AHSR01000006">
    <property type="protein sequence ID" value="EMC25349.1"/>
    <property type="molecule type" value="Genomic_DNA"/>
</dbReference>
<dbReference type="Proteomes" id="UP000011676">
    <property type="component" value="Unassembled WGS sequence"/>
</dbReference>
<keyword evidence="1" id="KW-0472">Membrane</keyword>
<gene>
    <name evidence="3" type="ORF">SMU82_01846</name>
</gene>
<dbReference type="AlphaFoldDB" id="A0A829BRM1"/>
<evidence type="ECO:0000256" key="1">
    <source>
        <dbReference type="SAM" id="Phobius"/>
    </source>
</evidence>
<dbReference type="Pfam" id="PF04892">
    <property type="entry name" value="VanZ"/>
    <property type="match status" value="1"/>
</dbReference>
<comment type="caution">
    <text evidence="3">The sequence shown here is derived from an EMBL/GenBank/DDBJ whole genome shotgun (WGS) entry which is preliminary data.</text>
</comment>
<proteinExistence type="predicted"/>
<sequence>MITSQKNGLQNLPLFFFSFIISKWIYDHFLISYAHYIANYGMSFALRLNIIITFILTYFTFVFLKFCQTQQIRNTSIMICYLIYILMLIYVIFLKDIGAQGLSLNPLSFITEIANGSKFVPVMNLLMFIPLGLLFPLSKTNLSFSLLGLLLIESCQYMFHLGTLDLGDVTLNLLSIAIGNTLHSQLQKWIKNYRSN</sequence>
<evidence type="ECO:0000313" key="3">
    <source>
        <dbReference type="EMBL" id="EMC25349.1"/>
    </source>
</evidence>
<feature type="domain" description="VanZ-like" evidence="2">
    <location>
        <begin position="82"/>
        <end position="182"/>
    </location>
</feature>
<name>A0A829BRM1_STRMG</name>
<accession>A0A829BRM1</accession>
<evidence type="ECO:0000313" key="4">
    <source>
        <dbReference type="Proteomes" id="UP000011676"/>
    </source>
</evidence>
<feature type="transmembrane region" description="Helical" evidence="1">
    <location>
        <begin position="113"/>
        <end position="135"/>
    </location>
</feature>
<keyword evidence="1" id="KW-1133">Transmembrane helix</keyword>
<feature type="transmembrane region" description="Helical" evidence="1">
    <location>
        <begin position="142"/>
        <end position="159"/>
    </location>
</feature>
<feature type="transmembrane region" description="Helical" evidence="1">
    <location>
        <begin position="44"/>
        <end position="64"/>
    </location>
</feature>
<dbReference type="RefSeq" id="WP_002272461.1">
    <property type="nucleotide sequence ID" value="NZ_AHSR01000006.1"/>
</dbReference>
<reference evidence="3 4" key="1">
    <citation type="journal article" date="2013" name="Mol. Biol. Evol.">
        <title>Evolutionary and population genomics of the cavity causing bacteria Streptococcus mutans.</title>
        <authorList>
            <person name="Cornejo O.E."/>
            <person name="Lefebure T."/>
            <person name="Pavinski Bitar P.D."/>
            <person name="Lang P."/>
            <person name="Richards V.P."/>
            <person name="Eilertson K."/>
            <person name="Do T."/>
            <person name="Beighton D."/>
            <person name="Zeng L."/>
            <person name="Ahn S.J."/>
            <person name="Burne R.A."/>
            <person name="Siepel A."/>
            <person name="Bustamante C.D."/>
            <person name="Stanhope M.J."/>
        </authorList>
    </citation>
    <scope>NUCLEOTIDE SEQUENCE [LARGE SCALE GENOMIC DNA]</scope>
    <source>
        <strain evidence="3 4">SM6</strain>
    </source>
</reference>
<protein>
    <recommendedName>
        <fullName evidence="2">VanZ-like domain-containing protein</fullName>
    </recommendedName>
</protein>
<organism evidence="3 4">
    <name type="scientific">Streptococcus mutans SM6</name>
    <dbReference type="NCBI Taxonomy" id="857119"/>
    <lineage>
        <taxon>Bacteria</taxon>
        <taxon>Bacillati</taxon>
        <taxon>Bacillota</taxon>
        <taxon>Bacilli</taxon>
        <taxon>Lactobacillales</taxon>
        <taxon>Streptococcaceae</taxon>
        <taxon>Streptococcus</taxon>
    </lineage>
</organism>
<keyword evidence="1" id="KW-0812">Transmembrane</keyword>
<feature type="transmembrane region" description="Helical" evidence="1">
    <location>
        <begin position="12"/>
        <end position="38"/>
    </location>
</feature>
<evidence type="ECO:0000259" key="2">
    <source>
        <dbReference type="Pfam" id="PF04892"/>
    </source>
</evidence>